<dbReference type="OrthoDB" id="5126881at2759"/>
<keyword evidence="4" id="KW-0378">Hydrolase</keyword>
<name>D6WUR7_TRICA</name>
<evidence type="ECO:0000259" key="10">
    <source>
        <dbReference type="Pfam" id="PF02882"/>
    </source>
</evidence>
<dbReference type="InterPro" id="IPR036291">
    <property type="entry name" value="NAD(P)-bd_dom_sf"/>
</dbReference>
<feature type="domain" description="Tetrahydrofolate dehydrogenase/cyclohydrolase catalytic" evidence="9">
    <location>
        <begin position="19"/>
        <end position="134"/>
    </location>
</feature>
<organism evidence="11 12">
    <name type="scientific">Tribolium castaneum</name>
    <name type="common">Red flour beetle</name>
    <dbReference type="NCBI Taxonomy" id="7070"/>
    <lineage>
        <taxon>Eukaryota</taxon>
        <taxon>Metazoa</taxon>
        <taxon>Ecdysozoa</taxon>
        <taxon>Arthropoda</taxon>
        <taxon>Hexapoda</taxon>
        <taxon>Insecta</taxon>
        <taxon>Pterygota</taxon>
        <taxon>Neoptera</taxon>
        <taxon>Endopterygota</taxon>
        <taxon>Coleoptera</taxon>
        <taxon>Polyphaga</taxon>
        <taxon>Cucujiformia</taxon>
        <taxon>Tenebrionidae</taxon>
        <taxon>Tenebrionidae incertae sedis</taxon>
        <taxon>Tribolium</taxon>
    </lineage>
</organism>
<dbReference type="PANTHER" id="PTHR48099">
    <property type="entry name" value="C-1-TETRAHYDROFOLATE SYNTHASE, CYTOPLASMIC-RELATED"/>
    <property type="match status" value="1"/>
</dbReference>
<dbReference type="InParanoid" id="D6WUR7"/>
<dbReference type="Pfam" id="PF02882">
    <property type="entry name" value="THF_DHG_CYH_C"/>
    <property type="match status" value="1"/>
</dbReference>
<dbReference type="Gene3D" id="3.40.50.10860">
    <property type="entry name" value="Leucine Dehydrogenase, chain A, domain 1"/>
    <property type="match status" value="1"/>
</dbReference>
<dbReference type="Pfam" id="PF00763">
    <property type="entry name" value="THF_DHG_CYH"/>
    <property type="match status" value="1"/>
</dbReference>
<keyword evidence="3" id="KW-0554">One-carbon metabolism</keyword>
<feature type="region of interest" description="Disordered" evidence="8">
    <location>
        <begin position="1"/>
        <end position="21"/>
    </location>
</feature>
<gene>
    <name evidence="11" type="primary">AUGUSTUS-3.0.2_05370</name>
    <name evidence="11" type="ORF">TcasGA2_TC005370</name>
</gene>
<evidence type="ECO:0000256" key="5">
    <source>
        <dbReference type="ARBA" id="ARBA00023002"/>
    </source>
</evidence>
<evidence type="ECO:0000313" key="12">
    <source>
        <dbReference type="Proteomes" id="UP000007266"/>
    </source>
</evidence>
<dbReference type="HOGENOM" id="CLU_034045_2_1_1"/>
<evidence type="ECO:0000256" key="3">
    <source>
        <dbReference type="ARBA" id="ARBA00022563"/>
    </source>
</evidence>
<dbReference type="PROSITE" id="PS00767">
    <property type="entry name" value="THF_DHG_CYH_2"/>
    <property type="match status" value="1"/>
</dbReference>
<evidence type="ECO:0000256" key="7">
    <source>
        <dbReference type="ARBA" id="ARBA00036357"/>
    </source>
</evidence>
<keyword evidence="6" id="KW-0511">Multifunctional enzyme</keyword>
<reference evidence="11 12" key="1">
    <citation type="journal article" date="2008" name="Nature">
        <title>The genome of the model beetle and pest Tribolium castaneum.</title>
        <authorList>
            <consortium name="Tribolium Genome Sequencing Consortium"/>
            <person name="Richards S."/>
            <person name="Gibbs R.A."/>
            <person name="Weinstock G.M."/>
            <person name="Brown S.J."/>
            <person name="Denell R."/>
            <person name="Beeman R.W."/>
            <person name="Gibbs R."/>
            <person name="Beeman R.W."/>
            <person name="Brown S.J."/>
            <person name="Bucher G."/>
            <person name="Friedrich M."/>
            <person name="Grimmelikhuijzen C.J."/>
            <person name="Klingler M."/>
            <person name="Lorenzen M."/>
            <person name="Richards S."/>
            <person name="Roth S."/>
            <person name="Schroder R."/>
            <person name="Tautz D."/>
            <person name="Zdobnov E.M."/>
            <person name="Muzny D."/>
            <person name="Gibbs R.A."/>
            <person name="Weinstock G.M."/>
            <person name="Attaway T."/>
            <person name="Bell S."/>
            <person name="Buhay C.J."/>
            <person name="Chandrabose M.N."/>
            <person name="Chavez D."/>
            <person name="Clerk-Blankenburg K.P."/>
            <person name="Cree A."/>
            <person name="Dao M."/>
            <person name="Davis C."/>
            <person name="Chacko J."/>
            <person name="Dinh H."/>
            <person name="Dugan-Rocha S."/>
            <person name="Fowler G."/>
            <person name="Garner T.T."/>
            <person name="Garnes J."/>
            <person name="Gnirke A."/>
            <person name="Hawes A."/>
            <person name="Hernandez J."/>
            <person name="Hines S."/>
            <person name="Holder M."/>
            <person name="Hume J."/>
            <person name="Jhangiani S.N."/>
            <person name="Joshi V."/>
            <person name="Khan Z.M."/>
            <person name="Jackson L."/>
            <person name="Kovar C."/>
            <person name="Kowis A."/>
            <person name="Lee S."/>
            <person name="Lewis L.R."/>
            <person name="Margolis J."/>
            <person name="Morgan M."/>
            <person name="Nazareth L.V."/>
            <person name="Nguyen N."/>
            <person name="Okwuonu G."/>
            <person name="Parker D."/>
            <person name="Richards S."/>
            <person name="Ruiz S.J."/>
            <person name="Santibanez J."/>
            <person name="Savard J."/>
            <person name="Scherer S.E."/>
            <person name="Schneider B."/>
            <person name="Sodergren E."/>
            <person name="Tautz D."/>
            <person name="Vattahil S."/>
            <person name="Villasana D."/>
            <person name="White C.S."/>
            <person name="Wright R."/>
            <person name="Park Y."/>
            <person name="Beeman R.W."/>
            <person name="Lord J."/>
            <person name="Oppert B."/>
            <person name="Lorenzen M."/>
            <person name="Brown S."/>
            <person name="Wang L."/>
            <person name="Savard J."/>
            <person name="Tautz D."/>
            <person name="Richards S."/>
            <person name="Weinstock G."/>
            <person name="Gibbs R.A."/>
            <person name="Liu Y."/>
            <person name="Worley K."/>
            <person name="Weinstock G."/>
            <person name="Elsik C.G."/>
            <person name="Reese J.T."/>
            <person name="Elhaik E."/>
            <person name="Landan G."/>
            <person name="Graur D."/>
            <person name="Arensburger P."/>
            <person name="Atkinson P."/>
            <person name="Beeman R.W."/>
            <person name="Beidler J."/>
            <person name="Brown S.J."/>
            <person name="Demuth J.P."/>
            <person name="Drury D.W."/>
            <person name="Du Y.Z."/>
            <person name="Fujiwara H."/>
            <person name="Lorenzen M."/>
            <person name="Maselli V."/>
            <person name="Osanai M."/>
            <person name="Park Y."/>
            <person name="Robertson H.M."/>
            <person name="Tu Z."/>
            <person name="Wang J.J."/>
            <person name="Wang S."/>
            <person name="Richards S."/>
            <person name="Song H."/>
            <person name="Zhang L."/>
            <person name="Sodergren E."/>
            <person name="Werner D."/>
            <person name="Stanke M."/>
            <person name="Morgenstern B."/>
            <person name="Solovyev V."/>
            <person name="Kosarev P."/>
            <person name="Brown G."/>
            <person name="Chen H.C."/>
            <person name="Ermolaeva O."/>
            <person name="Hlavina W."/>
            <person name="Kapustin Y."/>
            <person name="Kiryutin B."/>
            <person name="Kitts P."/>
            <person name="Maglott D."/>
            <person name="Pruitt K."/>
            <person name="Sapojnikov V."/>
            <person name="Souvorov A."/>
            <person name="Mackey A.J."/>
            <person name="Waterhouse R.M."/>
            <person name="Wyder S."/>
            <person name="Zdobnov E.M."/>
            <person name="Zdobnov E.M."/>
            <person name="Wyder S."/>
            <person name="Kriventseva E.V."/>
            <person name="Kadowaki T."/>
            <person name="Bork P."/>
            <person name="Aranda M."/>
            <person name="Bao R."/>
            <person name="Beermann A."/>
            <person name="Berns N."/>
            <person name="Bolognesi R."/>
            <person name="Bonneton F."/>
            <person name="Bopp D."/>
            <person name="Brown S.J."/>
            <person name="Bucher G."/>
            <person name="Butts T."/>
            <person name="Chaumot A."/>
            <person name="Denell R.E."/>
            <person name="Ferrier D.E."/>
            <person name="Friedrich M."/>
            <person name="Gordon C.M."/>
            <person name="Jindra M."/>
            <person name="Klingler M."/>
            <person name="Lan Q."/>
            <person name="Lattorff H.M."/>
            <person name="Laudet V."/>
            <person name="von Levetsow C."/>
            <person name="Liu Z."/>
            <person name="Lutz R."/>
            <person name="Lynch J.A."/>
            <person name="da Fonseca R.N."/>
            <person name="Posnien N."/>
            <person name="Reuter R."/>
            <person name="Roth S."/>
            <person name="Savard J."/>
            <person name="Schinko J.B."/>
            <person name="Schmitt C."/>
            <person name="Schoppmeier M."/>
            <person name="Schroder R."/>
            <person name="Shippy T.D."/>
            <person name="Simonnet F."/>
            <person name="Marques-Souza H."/>
            <person name="Tautz D."/>
            <person name="Tomoyasu Y."/>
            <person name="Trauner J."/>
            <person name="Van der Zee M."/>
            <person name="Vervoort M."/>
            <person name="Wittkopp N."/>
            <person name="Wimmer E.A."/>
            <person name="Yang X."/>
            <person name="Jones A.K."/>
            <person name="Sattelle D.B."/>
            <person name="Ebert P.R."/>
            <person name="Nelson D."/>
            <person name="Scott J.G."/>
            <person name="Beeman R.W."/>
            <person name="Muthukrishnan S."/>
            <person name="Kramer K.J."/>
            <person name="Arakane Y."/>
            <person name="Beeman R.W."/>
            <person name="Zhu Q."/>
            <person name="Hogenkamp D."/>
            <person name="Dixit R."/>
            <person name="Oppert B."/>
            <person name="Jiang H."/>
            <person name="Zou Z."/>
            <person name="Marshall J."/>
            <person name="Elpidina E."/>
            <person name="Vinokurov K."/>
            <person name="Oppert C."/>
            <person name="Zou Z."/>
            <person name="Evans J."/>
            <person name="Lu Z."/>
            <person name="Zhao P."/>
            <person name="Sumathipala N."/>
            <person name="Altincicek B."/>
            <person name="Vilcinskas A."/>
            <person name="Williams M."/>
            <person name="Hultmark D."/>
            <person name="Hetru C."/>
            <person name="Jiang H."/>
            <person name="Grimmelikhuijzen C.J."/>
            <person name="Hauser F."/>
            <person name="Cazzamali G."/>
            <person name="Williamson M."/>
            <person name="Park Y."/>
            <person name="Li B."/>
            <person name="Tanaka Y."/>
            <person name="Predel R."/>
            <person name="Neupert S."/>
            <person name="Schachtner J."/>
            <person name="Verleyen P."/>
            <person name="Raible F."/>
            <person name="Bork P."/>
            <person name="Friedrich M."/>
            <person name="Walden K.K."/>
            <person name="Robertson H.M."/>
            <person name="Angeli S."/>
            <person name="Foret S."/>
            <person name="Bucher G."/>
            <person name="Schuetz S."/>
            <person name="Maleszka R."/>
            <person name="Wimmer E.A."/>
            <person name="Beeman R.W."/>
            <person name="Lorenzen M."/>
            <person name="Tomoyasu Y."/>
            <person name="Miller S.C."/>
            <person name="Grossmann D."/>
            <person name="Bucher G."/>
        </authorList>
    </citation>
    <scope>NUCLEOTIDE SEQUENCE [LARGE SCALE GENOMIC DNA]</scope>
    <source>
        <strain evidence="11 12">Georgia GA2</strain>
    </source>
</reference>
<evidence type="ECO:0000256" key="1">
    <source>
        <dbReference type="ARBA" id="ARBA00011738"/>
    </source>
</evidence>
<dbReference type="OMA" id="VCHILTK"/>
<dbReference type="GO" id="GO:0005739">
    <property type="term" value="C:mitochondrion"/>
    <property type="evidence" value="ECO:0000318"/>
    <property type="project" value="GO_Central"/>
</dbReference>
<evidence type="ECO:0000259" key="9">
    <source>
        <dbReference type="Pfam" id="PF00763"/>
    </source>
</evidence>
<evidence type="ECO:0000256" key="4">
    <source>
        <dbReference type="ARBA" id="ARBA00022801"/>
    </source>
</evidence>
<dbReference type="PROSITE" id="PS00766">
    <property type="entry name" value="THF_DHG_CYH_1"/>
    <property type="match status" value="1"/>
</dbReference>
<sequence>MSDQPHHPSENSTTQAKLIDGKKISQDFQKELKVKVDEWVNSGHRRPVLIAVLVGDDPASQKYVHNKMLAARNVGITSETIRMPKTSTEAEVLAKVHQLNEDPQVDGILVQLPVPEGIDERKVCNAVDPRKDVDGFHILNVGKLTLNMDTFVPATALGVIELIKRSNIKTFGKNVLICGRSKNVGLPMAMLLHSDARNELSGGEATVVLCHRNTPPEELEFFAKRADIIISATGVVGLIKPSMIKPGACVIDVGITRITTPEGKSKIVGDVDFEGVSKIAGHITPVPGGVGPMTVAMLMHNTFKAAMDLAKSS</sequence>
<reference evidence="11 12" key="2">
    <citation type="journal article" date="2010" name="Nucleic Acids Res.">
        <title>BeetleBase in 2010: revisions to provide comprehensive genomic information for Tribolium castaneum.</title>
        <authorList>
            <person name="Kim H.S."/>
            <person name="Murphy T."/>
            <person name="Xia J."/>
            <person name="Caragea D."/>
            <person name="Park Y."/>
            <person name="Beeman R.W."/>
            <person name="Lorenzen M.D."/>
            <person name="Butcher S."/>
            <person name="Manak J.R."/>
            <person name="Brown S.J."/>
        </authorList>
    </citation>
    <scope>GENOME REANNOTATION</scope>
    <source>
        <strain evidence="11 12">Georgia GA2</strain>
    </source>
</reference>
<evidence type="ECO:0000313" key="11">
    <source>
        <dbReference type="EMBL" id="EFA07809.2"/>
    </source>
</evidence>
<dbReference type="CDD" id="cd01080">
    <property type="entry name" value="NAD_bind_m-THF_DH_Cyclohyd"/>
    <property type="match status" value="1"/>
</dbReference>
<dbReference type="FunFam" id="3.40.50.720:FF:000189">
    <property type="entry name" value="Bifunctional protein FolD"/>
    <property type="match status" value="1"/>
</dbReference>
<dbReference type="SUPFAM" id="SSF53223">
    <property type="entry name" value="Aminoacid dehydrogenase-like, N-terminal domain"/>
    <property type="match status" value="1"/>
</dbReference>
<feature type="domain" description="Tetrahydrofolate dehydrogenase/cyclohydrolase NAD(P)-binding" evidence="10">
    <location>
        <begin position="153"/>
        <end position="307"/>
    </location>
</feature>
<protein>
    <recommendedName>
        <fullName evidence="2">methenyltetrahydrofolate cyclohydrolase</fullName>
        <ecNumber evidence="2">3.5.4.9</ecNumber>
    </recommendedName>
</protein>
<dbReference type="InterPro" id="IPR020630">
    <property type="entry name" value="THF_DH/CycHdrlase_cat_dom"/>
</dbReference>
<dbReference type="Proteomes" id="UP000007266">
    <property type="component" value="Linkage group 8"/>
</dbReference>
<dbReference type="EMBL" id="KQ971363">
    <property type="protein sequence ID" value="EFA07809.2"/>
    <property type="molecule type" value="Genomic_DNA"/>
</dbReference>
<dbReference type="SUPFAM" id="SSF51735">
    <property type="entry name" value="NAD(P)-binding Rossmann-fold domains"/>
    <property type="match status" value="1"/>
</dbReference>
<proteinExistence type="inferred from homology"/>
<evidence type="ECO:0000256" key="6">
    <source>
        <dbReference type="ARBA" id="ARBA00023268"/>
    </source>
</evidence>
<dbReference type="InterPro" id="IPR020631">
    <property type="entry name" value="THF_DH/CycHdrlase_NAD-bd_dom"/>
</dbReference>
<dbReference type="GO" id="GO:0004487">
    <property type="term" value="F:methylenetetrahydrofolate dehydrogenase (NAD+) activity"/>
    <property type="evidence" value="ECO:0000318"/>
    <property type="project" value="GO_Central"/>
</dbReference>
<dbReference type="FunCoup" id="D6WUR7">
    <property type="interactions" value="859"/>
</dbReference>
<evidence type="ECO:0000256" key="2">
    <source>
        <dbReference type="ARBA" id="ARBA00012776"/>
    </source>
</evidence>
<comment type="catalytic activity">
    <reaction evidence="7">
        <text>(6R)-5,10-methenyltetrahydrofolate + H2O = (6R)-10-formyltetrahydrofolate + H(+)</text>
        <dbReference type="Rhea" id="RHEA:23700"/>
        <dbReference type="ChEBI" id="CHEBI:15377"/>
        <dbReference type="ChEBI" id="CHEBI:15378"/>
        <dbReference type="ChEBI" id="CHEBI:57455"/>
        <dbReference type="ChEBI" id="CHEBI:195366"/>
        <dbReference type="EC" id="3.5.4.9"/>
    </reaction>
</comment>
<dbReference type="GO" id="GO:0004488">
    <property type="term" value="F:methylenetetrahydrofolate dehydrogenase (NADP+) activity"/>
    <property type="evidence" value="ECO:0000318"/>
    <property type="project" value="GO_Central"/>
</dbReference>
<dbReference type="STRING" id="7070.D6WUR7"/>
<dbReference type="InterPro" id="IPR020867">
    <property type="entry name" value="THF_DH/CycHdrlase_CS"/>
</dbReference>
<keyword evidence="12" id="KW-1185">Reference proteome</keyword>
<dbReference type="GO" id="GO:0004477">
    <property type="term" value="F:methenyltetrahydrofolate cyclohydrolase activity"/>
    <property type="evidence" value="ECO:0000318"/>
    <property type="project" value="GO_Central"/>
</dbReference>
<dbReference type="PRINTS" id="PR00085">
    <property type="entry name" value="THFDHDRGNASE"/>
</dbReference>
<dbReference type="EC" id="3.5.4.9" evidence="2"/>
<comment type="subunit">
    <text evidence="1">Homodimer.</text>
</comment>
<dbReference type="HAMAP" id="MF_01576">
    <property type="entry name" value="THF_DHG_CYH"/>
    <property type="match status" value="1"/>
</dbReference>
<dbReference type="FunFam" id="3.40.50.10860:FF:000005">
    <property type="entry name" value="C-1-tetrahydrofolate synthase, cytoplasmic, putative"/>
    <property type="match status" value="1"/>
</dbReference>
<dbReference type="AlphaFoldDB" id="D6WUR7"/>
<keyword evidence="5" id="KW-0560">Oxidoreductase</keyword>
<evidence type="ECO:0000256" key="8">
    <source>
        <dbReference type="SAM" id="MobiDB-lite"/>
    </source>
</evidence>
<dbReference type="eggNOG" id="KOG0089">
    <property type="taxonomic scope" value="Eukaryota"/>
</dbReference>
<dbReference type="InterPro" id="IPR000672">
    <property type="entry name" value="THF_DH/CycHdrlase"/>
</dbReference>
<dbReference type="GO" id="GO:0035999">
    <property type="term" value="P:tetrahydrofolate interconversion"/>
    <property type="evidence" value="ECO:0000318"/>
    <property type="project" value="GO_Central"/>
</dbReference>
<dbReference type="Gene3D" id="3.40.50.720">
    <property type="entry name" value="NAD(P)-binding Rossmann-like Domain"/>
    <property type="match status" value="1"/>
</dbReference>
<dbReference type="InterPro" id="IPR046346">
    <property type="entry name" value="Aminoacid_DH-like_N_sf"/>
</dbReference>
<dbReference type="PANTHER" id="PTHR48099:SF11">
    <property type="entry name" value="BIFUNCTIONAL METHYLENETETRAHYDROFOLATE DEHYDROGENASE_CYCLOHYDROLASE, MITOCHONDRIAL"/>
    <property type="match status" value="1"/>
</dbReference>
<accession>D6WUR7</accession>